<sequence>MKKNKKLKNPSTIIENALLRLSILGLLSLVLVQFSLSNNSIKSIIQNNNEAIAVKESSSYMVKGIVEVEIEKYEQYEKVVFLKNGEAIQDLAIDNNIIKLEVYDGDVIELDTTNYDIPINIKIKNTSENVEIPDKSDTYKSDGNIVYLFKTKIAQQ</sequence>
<keyword evidence="2" id="KW-1185">Reference proteome</keyword>
<dbReference type="EMBL" id="JANKAS010000002">
    <property type="protein sequence ID" value="MCR1898060.1"/>
    <property type="molecule type" value="Genomic_DNA"/>
</dbReference>
<accession>A0AAE3HCX5</accession>
<name>A0AAE3HCX5_9FIRM</name>
<dbReference type="AlphaFoldDB" id="A0AAE3HCX5"/>
<evidence type="ECO:0000313" key="1">
    <source>
        <dbReference type="EMBL" id="MCR1898060.1"/>
    </source>
</evidence>
<protein>
    <submittedName>
        <fullName evidence="1">Uncharacterized protein</fullName>
    </submittedName>
</protein>
<comment type="caution">
    <text evidence="1">The sequence shown here is derived from an EMBL/GenBank/DDBJ whole genome shotgun (WGS) entry which is preliminary data.</text>
</comment>
<evidence type="ECO:0000313" key="2">
    <source>
        <dbReference type="Proteomes" id="UP001205748"/>
    </source>
</evidence>
<dbReference type="Proteomes" id="UP001205748">
    <property type="component" value="Unassembled WGS sequence"/>
</dbReference>
<gene>
    <name evidence="1" type="ORF">NSA47_03525</name>
</gene>
<proteinExistence type="predicted"/>
<reference evidence="1" key="1">
    <citation type="submission" date="2022-07" db="EMBL/GenBank/DDBJ databases">
        <title>Enhanced cultured diversity of the mouse gut microbiota enables custom-made synthetic communities.</title>
        <authorList>
            <person name="Afrizal A."/>
        </authorList>
    </citation>
    <scope>NUCLEOTIDE SEQUENCE</scope>
    <source>
        <strain evidence="1">DSM 28593</strain>
    </source>
</reference>
<organism evidence="1 2">
    <name type="scientific">Irregularibacter muris</name>
    <dbReference type="NCBI Taxonomy" id="1796619"/>
    <lineage>
        <taxon>Bacteria</taxon>
        <taxon>Bacillati</taxon>
        <taxon>Bacillota</taxon>
        <taxon>Clostridia</taxon>
        <taxon>Eubacteriales</taxon>
        <taxon>Eubacteriaceae</taxon>
        <taxon>Irregularibacter</taxon>
    </lineage>
</organism>
<dbReference type="RefSeq" id="WP_257529522.1">
    <property type="nucleotide sequence ID" value="NZ_JANKAS010000002.1"/>
</dbReference>